<dbReference type="RefSeq" id="WP_007318649.1">
    <property type="nucleotide sequence ID" value="NZ_BAEH01000081.1"/>
</dbReference>
<keyword evidence="1" id="KW-1133">Transmembrane helix</keyword>
<proteinExistence type="predicted"/>
<dbReference type="EMBL" id="BAEH01000081">
    <property type="protein sequence ID" value="GAB19314.1"/>
    <property type="molecule type" value="Genomic_DNA"/>
</dbReference>
<gene>
    <name evidence="2" type="ORF">GOEFS_081_00030</name>
</gene>
<feature type="transmembrane region" description="Helical" evidence="1">
    <location>
        <begin position="31"/>
        <end position="47"/>
    </location>
</feature>
<dbReference type="Proteomes" id="UP000035034">
    <property type="component" value="Unassembled WGS sequence"/>
</dbReference>
<reference evidence="2 3" key="1">
    <citation type="submission" date="2011-12" db="EMBL/GenBank/DDBJ databases">
        <title>Whole genome shotgun sequence of Gordonia effusa NBRC 100432.</title>
        <authorList>
            <person name="Yoshida I."/>
            <person name="Takarada H."/>
            <person name="Hosoyama A."/>
            <person name="Tsuchikane K."/>
            <person name="Katsumata H."/>
            <person name="Yamazaki S."/>
            <person name="Fujita N."/>
        </authorList>
    </citation>
    <scope>NUCLEOTIDE SEQUENCE [LARGE SCALE GENOMIC DNA]</scope>
    <source>
        <strain evidence="2 3">NBRC 100432</strain>
    </source>
</reference>
<dbReference type="AlphaFoldDB" id="H0R2L3"/>
<comment type="caution">
    <text evidence="2">The sequence shown here is derived from an EMBL/GenBank/DDBJ whole genome shotgun (WGS) entry which is preliminary data.</text>
</comment>
<protein>
    <submittedName>
        <fullName evidence="2">Uncharacterized protein</fullName>
    </submittedName>
</protein>
<evidence type="ECO:0000256" key="1">
    <source>
        <dbReference type="SAM" id="Phobius"/>
    </source>
</evidence>
<keyword evidence="1" id="KW-0812">Transmembrane</keyword>
<keyword evidence="3" id="KW-1185">Reference proteome</keyword>
<organism evidence="2 3">
    <name type="scientific">Gordonia effusa NBRC 100432</name>
    <dbReference type="NCBI Taxonomy" id="1077974"/>
    <lineage>
        <taxon>Bacteria</taxon>
        <taxon>Bacillati</taxon>
        <taxon>Actinomycetota</taxon>
        <taxon>Actinomycetes</taxon>
        <taxon>Mycobacteriales</taxon>
        <taxon>Gordoniaceae</taxon>
        <taxon>Gordonia</taxon>
    </lineage>
</organism>
<name>H0R2L3_9ACTN</name>
<evidence type="ECO:0000313" key="3">
    <source>
        <dbReference type="Proteomes" id="UP000035034"/>
    </source>
</evidence>
<evidence type="ECO:0000313" key="2">
    <source>
        <dbReference type="EMBL" id="GAB19314.1"/>
    </source>
</evidence>
<keyword evidence="1" id="KW-0472">Membrane</keyword>
<sequence>MVTLVPTQSQRTRVSVPSVSLAGVAWPYDKIALVVAAVAAIIATLLVTGSGEVASWVGLLVGIGAFVATRMHYGAAVTARES</sequence>
<accession>H0R2L3</accession>
<feature type="transmembrane region" description="Helical" evidence="1">
    <location>
        <begin position="53"/>
        <end position="73"/>
    </location>
</feature>